<gene>
    <name evidence="1" type="ORF">M569_04096</name>
</gene>
<protein>
    <submittedName>
        <fullName evidence="1">Uncharacterized protein</fullName>
    </submittedName>
</protein>
<proteinExistence type="predicted"/>
<dbReference type="AlphaFoldDB" id="S8CTR2"/>
<feature type="non-terminal residue" evidence="1">
    <location>
        <position position="445"/>
    </location>
</feature>
<keyword evidence="2" id="KW-1185">Reference proteome</keyword>
<evidence type="ECO:0000313" key="1">
    <source>
        <dbReference type="EMBL" id="EPS70664.1"/>
    </source>
</evidence>
<dbReference type="Proteomes" id="UP000015453">
    <property type="component" value="Unassembled WGS sequence"/>
</dbReference>
<dbReference type="PANTHER" id="PTHR34375">
    <property type="entry name" value="GATA ZINC FINGER PROTEIN-RELATED"/>
    <property type="match status" value="1"/>
</dbReference>
<dbReference type="Gene3D" id="3.30.559.10">
    <property type="entry name" value="Chloramphenicol acetyltransferase-like domain"/>
    <property type="match status" value="1"/>
</dbReference>
<dbReference type="InterPro" id="IPR023213">
    <property type="entry name" value="CAT-like_dom_sf"/>
</dbReference>
<comment type="caution">
    <text evidence="1">The sequence shown here is derived from an EMBL/GenBank/DDBJ whole genome shotgun (WGS) entry which is preliminary data.</text>
</comment>
<feature type="non-terminal residue" evidence="1">
    <location>
        <position position="1"/>
    </location>
</feature>
<evidence type="ECO:0000313" key="2">
    <source>
        <dbReference type="Proteomes" id="UP000015453"/>
    </source>
</evidence>
<sequence>SDQQCGRVLGNAEKSWCRAVISGTGITILGLRLSKQLAEKSRLTEILDALKRTHPLLGCKLAYDRSGKTFKFVKPEESPPPTEVSFRSIAKRADGGVPTLQEMVEQEMSENEIWSDPNAYPADGADVLLASVYAISGSESVVILRFHTSVCDRTTAVSLLRELLERVSAGGLKMTVKNGGEGEWALENLIPNGLTKKRIWAHGKAMLGYSLGSLRMTNLEFVNCKKMPRKSEIIRLQLNQQITSHILAGCKAREIKLCGAISAAAILAAHPNKAASRNYGVVTLTDCRSLLQPPLSPQHYGFYHLAILNIHPIKGTETLWDLATSCYTDFSKFKQNNKQFTDMTDLQFLMTKALENPVLTPQSALRSSLVTVFEDPVIDNSGDMRRDVGVGDYIGCSSVHGIGPSIGIFDTVRDGELDCIIVYPSPLHSRQQMEEIVAKMAAILV</sequence>
<dbReference type="Gene3D" id="3.30.559.30">
    <property type="entry name" value="Nonribosomal peptide synthetase, condensation domain"/>
    <property type="match status" value="1"/>
</dbReference>
<organism evidence="1 2">
    <name type="scientific">Genlisea aurea</name>
    <dbReference type="NCBI Taxonomy" id="192259"/>
    <lineage>
        <taxon>Eukaryota</taxon>
        <taxon>Viridiplantae</taxon>
        <taxon>Streptophyta</taxon>
        <taxon>Embryophyta</taxon>
        <taxon>Tracheophyta</taxon>
        <taxon>Spermatophyta</taxon>
        <taxon>Magnoliopsida</taxon>
        <taxon>eudicotyledons</taxon>
        <taxon>Gunneridae</taxon>
        <taxon>Pentapetalae</taxon>
        <taxon>asterids</taxon>
        <taxon>lamiids</taxon>
        <taxon>Lamiales</taxon>
        <taxon>Lentibulariaceae</taxon>
        <taxon>Genlisea</taxon>
    </lineage>
</organism>
<reference evidence="1 2" key="1">
    <citation type="journal article" date="2013" name="BMC Genomics">
        <title>The miniature genome of a carnivorous plant Genlisea aurea contains a low number of genes and short non-coding sequences.</title>
        <authorList>
            <person name="Leushkin E.V."/>
            <person name="Sutormin R.A."/>
            <person name="Nabieva E.R."/>
            <person name="Penin A.A."/>
            <person name="Kondrashov A.S."/>
            <person name="Logacheva M.D."/>
        </authorList>
    </citation>
    <scope>NUCLEOTIDE SEQUENCE [LARGE SCALE GENOMIC DNA]</scope>
</reference>
<accession>S8CTR2</accession>
<dbReference type="EMBL" id="AUSU01001593">
    <property type="protein sequence ID" value="EPS70664.1"/>
    <property type="molecule type" value="Genomic_DNA"/>
</dbReference>
<dbReference type="PANTHER" id="PTHR34375:SF3">
    <property type="entry name" value="CONDENSATION DOMAIN-CONTAINING PROTEIN"/>
    <property type="match status" value="1"/>
</dbReference>
<dbReference type="SUPFAM" id="SSF52777">
    <property type="entry name" value="CoA-dependent acyltransferases"/>
    <property type="match status" value="1"/>
</dbReference>
<name>S8CTR2_9LAMI</name>
<dbReference type="OrthoDB" id="439993at2759"/>